<dbReference type="Pfam" id="PF01687">
    <property type="entry name" value="Flavokinase"/>
    <property type="match status" value="1"/>
</dbReference>
<dbReference type="GO" id="GO:0005524">
    <property type="term" value="F:ATP binding"/>
    <property type="evidence" value="ECO:0007669"/>
    <property type="project" value="UniProtKB-UniRule"/>
</dbReference>
<evidence type="ECO:0000256" key="1">
    <source>
        <dbReference type="ARBA" id="ARBA00002121"/>
    </source>
</evidence>
<gene>
    <name evidence="17" type="ORF">OFAG_02075</name>
</gene>
<dbReference type="EC" id="2.7.7.2" evidence="15"/>
<dbReference type="UniPathway" id="UPA00276">
    <property type="reaction ID" value="UER00406"/>
</dbReference>
<dbReference type="InterPro" id="IPR004821">
    <property type="entry name" value="Cyt_trans-like"/>
</dbReference>
<comment type="catalytic activity">
    <reaction evidence="14 15">
        <text>FMN + ATP + H(+) = FAD + diphosphate</text>
        <dbReference type="Rhea" id="RHEA:17237"/>
        <dbReference type="ChEBI" id="CHEBI:15378"/>
        <dbReference type="ChEBI" id="CHEBI:30616"/>
        <dbReference type="ChEBI" id="CHEBI:33019"/>
        <dbReference type="ChEBI" id="CHEBI:57692"/>
        <dbReference type="ChEBI" id="CHEBI:58210"/>
        <dbReference type="EC" id="2.7.7.2"/>
    </reaction>
</comment>
<comment type="pathway">
    <text evidence="3 15">Cofactor biosynthesis; FMN biosynthesis; FMN from riboflavin (ATP route): step 1/1.</text>
</comment>
<dbReference type="UniPathway" id="UPA00277">
    <property type="reaction ID" value="UER00407"/>
</dbReference>
<reference evidence="17" key="1">
    <citation type="submission" date="2011-10" db="EMBL/GenBank/DDBJ databases">
        <title>The Genome Sequence of Oxalobacter formigenes HOxBLS.</title>
        <authorList>
            <consortium name="The Broad Institute Genome Sequencing Platform"/>
            <person name="Earl A."/>
            <person name="Ward D."/>
            <person name="Feldgarden M."/>
            <person name="Gevers D."/>
            <person name="Allison M.J."/>
            <person name="Humphrey S."/>
            <person name="Young S.K."/>
            <person name="Zeng Q."/>
            <person name="Gargeya S."/>
            <person name="Fitzgerald M."/>
            <person name="Haas B."/>
            <person name="Abouelleil A."/>
            <person name="Alvarado L."/>
            <person name="Arachchi H.M."/>
            <person name="Berlin A."/>
            <person name="Brown A."/>
            <person name="Chapman S.B."/>
            <person name="Chen Z."/>
            <person name="Dunbar C."/>
            <person name="Freedman E."/>
            <person name="Gearin G."/>
            <person name="Goldberg J."/>
            <person name="Griggs A."/>
            <person name="Gujja S."/>
            <person name="Heiman D."/>
            <person name="Howarth C."/>
            <person name="Larson L."/>
            <person name="Lui A."/>
            <person name="MacDonald P.J.P."/>
            <person name="Montmayeur A."/>
            <person name="Murphy C."/>
            <person name="Neiman D."/>
            <person name="Pearson M."/>
            <person name="Priest M."/>
            <person name="Roberts A."/>
            <person name="Saif S."/>
            <person name="Shea T."/>
            <person name="Shenoy N."/>
            <person name="Sisk P."/>
            <person name="Stolte C."/>
            <person name="Sykes S."/>
            <person name="Wortman J."/>
            <person name="Nusbaum C."/>
            <person name="Birren B."/>
        </authorList>
    </citation>
    <scope>NUCLEOTIDE SEQUENCE [LARGE SCALE GENOMIC DNA]</scope>
    <source>
        <strain evidence="17">HOxBLS</strain>
    </source>
</reference>
<evidence type="ECO:0000256" key="2">
    <source>
        <dbReference type="ARBA" id="ARBA00004726"/>
    </source>
</evidence>
<dbReference type="InterPro" id="IPR015865">
    <property type="entry name" value="Riboflavin_kinase_bac/euk"/>
</dbReference>
<dbReference type="NCBIfam" id="TIGR00083">
    <property type="entry name" value="ribF"/>
    <property type="match status" value="1"/>
</dbReference>
<dbReference type="GO" id="GO:0009398">
    <property type="term" value="P:FMN biosynthetic process"/>
    <property type="evidence" value="ECO:0007669"/>
    <property type="project" value="UniProtKB-UniRule"/>
</dbReference>
<evidence type="ECO:0000313" key="17">
    <source>
        <dbReference type="EMBL" id="EEO28922.1"/>
    </source>
</evidence>
<evidence type="ECO:0000256" key="12">
    <source>
        <dbReference type="ARBA" id="ARBA00023268"/>
    </source>
</evidence>
<dbReference type="NCBIfam" id="NF004162">
    <property type="entry name" value="PRK05627.1-5"/>
    <property type="match status" value="1"/>
</dbReference>
<evidence type="ECO:0000256" key="9">
    <source>
        <dbReference type="ARBA" id="ARBA00022777"/>
    </source>
</evidence>
<comment type="similarity">
    <text evidence="15">Belongs to the ribF family.</text>
</comment>
<dbReference type="EMBL" id="ACDP02000005">
    <property type="protein sequence ID" value="EEO28922.1"/>
    <property type="molecule type" value="Genomic_DNA"/>
</dbReference>
<dbReference type="Proteomes" id="UP000003973">
    <property type="component" value="Unassembled WGS sequence"/>
</dbReference>
<keyword evidence="9 15" id="KW-0418">Kinase</keyword>
<dbReference type="SUPFAM" id="SSF52374">
    <property type="entry name" value="Nucleotidylyl transferase"/>
    <property type="match status" value="1"/>
</dbReference>
<dbReference type="Pfam" id="PF06574">
    <property type="entry name" value="FAD_syn"/>
    <property type="match status" value="1"/>
</dbReference>
<evidence type="ECO:0000256" key="15">
    <source>
        <dbReference type="PIRNR" id="PIRNR004491"/>
    </source>
</evidence>
<comment type="function">
    <text evidence="1">Catalyzes the phosphorylation of riboflavin to FMN followed by the adenylation of FMN to FAD.</text>
</comment>
<keyword evidence="6 15" id="KW-0808">Transferase</keyword>
<comment type="catalytic activity">
    <reaction evidence="13 15">
        <text>riboflavin + ATP = FMN + ADP + H(+)</text>
        <dbReference type="Rhea" id="RHEA:14357"/>
        <dbReference type="ChEBI" id="CHEBI:15378"/>
        <dbReference type="ChEBI" id="CHEBI:30616"/>
        <dbReference type="ChEBI" id="CHEBI:57986"/>
        <dbReference type="ChEBI" id="CHEBI:58210"/>
        <dbReference type="ChEBI" id="CHEBI:456216"/>
        <dbReference type="EC" id="2.7.1.26"/>
    </reaction>
</comment>
<dbReference type="Gene3D" id="3.40.50.620">
    <property type="entry name" value="HUPs"/>
    <property type="match status" value="1"/>
</dbReference>
<dbReference type="HOGENOM" id="CLU_048437_0_1_4"/>
<evidence type="ECO:0000256" key="3">
    <source>
        <dbReference type="ARBA" id="ARBA00005201"/>
    </source>
</evidence>
<dbReference type="PANTHER" id="PTHR22749:SF6">
    <property type="entry name" value="RIBOFLAVIN KINASE"/>
    <property type="match status" value="1"/>
</dbReference>
<keyword evidence="11 15" id="KW-0067">ATP-binding</keyword>
<dbReference type="CDD" id="cd02064">
    <property type="entry name" value="FAD_synthetase_N"/>
    <property type="match status" value="1"/>
</dbReference>
<dbReference type="SMART" id="SM00904">
    <property type="entry name" value="Flavokinase"/>
    <property type="match status" value="1"/>
</dbReference>
<name>C3X728_9BURK</name>
<protein>
    <recommendedName>
        <fullName evidence="15">Riboflavin biosynthesis protein</fullName>
    </recommendedName>
    <domain>
        <recommendedName>
            <fullName evidence="15">Riboflavin kinase</fullName>
            <ecNumber evidence="15">2.7.1.26</ecNumber>
        </recommendedName>
        <alternativeName>
            <fullName evidence="15">Flavokinase</fullName>
        </alternativeName>
    </domain>
    <domain>
        <recommendedName>
            <fullName evidence="15">FMN adenylyltransferase</fullName>
            <ecNumber evidence="15">2.7.7.2</ecNumber>
        </recommendedName>
        <alternativeName>
            <fullName evidence="15">FAD pyrophosphorylase</fullName>
        </alternativeName>
        <alternativeName>
            <fullName evidence="15">FAD synthase</fullName>
        </alternativeName>
    </domain>
</protein>
<keyword evidence="12" id="KW-0511">Multifunctional enzyme</keyword>
<dbReference type="NCBIfam" id="NF004163">
    <property type="entry name" value="PRK05627.1-6"/>
    <property type="match status" value="1"/>
</dbReference>
<sequence>MKVFRGFLYDPPHGPCALTIGNFDGVHKGHMVLLAKLREAADRLHLPAAVLTFNPHPRQYFALKTGTLSSAPATITPLREKVQALAQCCVDQVTIARFNNTVSSLSPEEFIEEILVKALNVRWLIIGEKFRFGKGRTGTTDELKEAGKRFGFHVEVLPAVMDENGRISSSCIRQALEQSDFEKVSGLLGKPYAISGHIVHGDKIGRDLGFPTANLPIRHYNPILSGVFITRVHGLEEKPLPSVSMIGTRPTIESDRHIMLETHILDFGRTCYGSLVQVEFLKKLRDNQKFPDLNALKKAIQNDVDTARSFFAKQKTSA</sequence>
<evidence type="ECO:0000256" key="7">
    <source>
        <dbReference type="ARBA" id="ARBA00022695"/>
    </source>
</evidence>
<dbReference type="NCBIfam" id="NF004160">
    <property type="entry name" value="PRK05627.1-3"/>
    <property type="match status" value="1"/>
</dbReference>
<dbReference type="Gene3D" id="2.40.30.30">
    <property type="entry name" value="Riboflavin kinase-like"/>
    <property type="match status" value="1"/>
</dbReference>
<organism evidence="17 18">
    <name type="scientific">Oxalobacter paraformigenes</name>
    <dbReference type="NCBI Taxonomy" id="556268"/>
    <lineage>
        <taxon>Bacteria</taxon>
        <taxon>Pseudomonadati</taxon>
        <taxon>Pseudomonadota</taxon>
        <taxon>Betaproteobacteria</taxon>
        <taxon>Burkholderiales</taxon>
        <taxon>Oxalobacteraceae</taxon>
        <taxon>Oxalobacter</taxon>
    </lineage>
</organism>
<evidence type="ECO:0000256" key="8">
    <source>
        <dbReference type="ARBA" id="ARBA00022741"/>
    </source>
</evidence>
<dbReference type="InterPro" id="IPR023468">
    <property type="entry name" value="Riboflavin_kinase"/>
</dbReference>
<keyword evidence="8 15" id="KW-0547">Nucleotide-binding</keyword>
<evidence type="ECO:0000256" key="14">
    <source>
        <dbReference type="ARBA" id="ARBA00049494"/>
    </source>
</evidence>
<dbReference type="GO" id="GO:0006747">
    <property type="term" value="P:FAD biosynthetic process"/>
    <property type="evidence" value="ECO:0007669"/>
    <property type="project" value="UniProtKB-UniRule"/>
</dbReference>
<dbReference type="AlphaFoldDB" id="C3X728"/>
<dbReference type="InterPro" id="IPR014729">
    <property type="entry name" value="Rossmann-like_a/b/a_fold"/>
</dbReference>
<dbReference type="GO" id="GO:0008531">
    <property type="term" value="F:riboflavin kinase activity"/>
    <property type="evidence" value="ECO:0007669"/>
    <property type="project" value="UniProtKB-UniRule"/>
</dbReference>
<evidence type="ECO:0000256" key="4">
    <source>
        <dbReference type="ARBA" id="ARBA00022630"/>
    </source>
</evidence>
<evidence type="ECO:0000256" key="13">
    <source>
        <dbReference type="ARBA" id="ARBA00047880"/>
    </source>
</evidence>
<dbReference type="RefSeq" id="WP_005878937.1">
    <property type="nucleotide sequence ID" value="NZ_CABMNL010000001.1"/>
</dbReference>
<dbReference type="GO" id="GO:0009231">
    <property type="term" value="P:riboflavin biosynthetic process"/>
    <property type="evidence" value="ECO:0007669"/>
    <property type="project" value="InterPro"/>
</dbReference>
<dbReference type="InterPro" id="IPR023465">
    <property type="entry name" value="Riboflavin_kinase_dom_sf"/>
</dbReference>
<keyword evidence="18" id="KW-1185">Reference proteome</keyword>
<evidence type="ECO:0000313" key="18">
    <source>
        <dbReference type="Proteomes" id="UP000003973"/>
    </source>
</evidence>
<accession>C3X728</accession>
<keyword evidence="4 15" id="KW-0285">Flavoprotein</keyword>
<dbReference type="SUPFAM" id="SSF82114">
    <property type="entry name" value="Riboflavin kinase-like"/>
    <property type="match status" value="1"/>
</dbReference>
<proteinExistence type="inferred from homology"/>
<keyword evidence="5 15" id="KW-0288">FMN</keyword>
<keyword evidence="7 15" id="KW-0548">Nucleotidyltransferase</keyword>
<feature type="domain" description="Riboflavin kinase" evidence="16">
    <location>
        <begin position="187"/>
        <end position="312"/>
    </location>
</feature>
<comment type="caution">
    <text evidence="17">The sequence shown here is derived from an EMBL/GenBank/DDBJ whole genome shotgun (WGS) entry which is preliminary data.</text>
</comment>
<dbReference type="GO" id="GO:0003919">
    <property type="term" value="F:FMN adenylyltransferase activity"/>
    <property type="evidence" value="ECO:0007669"/>
    <property type="project" value="UniProtKB-UniRule"/>
</dbReference>
<dbReference type="FunFam" id="3.40.50.620:FF:000021">
    <property type="entry name" value="Riboflavin biosynthesis protein"/>
    <property type="match status" value="1"/>
</dbReference>
<keyword evidence="10 15" id="KW-0274">FAD</keyword>
<evidence type="ECO:0000256" key="10">
    <source>
        <dbReference type="ARBA" id="ARBA00022827"/>
    </source>
</evidence>
<dbReference type="PIRSF" id="PIRSF004491">
    <property type="entry name" value="FAD_Synth"/>
    <property type="match status" value="1"/>
</dbReference>
<dbReference type="NCBIfam" id="TIGR00125">
    <property type="entry name" value="cyt_tran_rel"/>
    <property type="match status" value="1"/>
</dbReference>
<dbReference type="PANTHER" id="PTHR22749">
    <property type="entry name" value="RIBOFLAVIN KINASE/FMN ADENYLYLTRANSFERASE"/>
    <property type="match status" value="1"/>
</dbReference>
<dbReference type="EC" id="2.7.1.26" evidence="15"/>
<evidence type="ECO:0000256" key="6">
    <source>
        <dbReference type="ARBA" id="ARBA00022679"/>
    </source>
</evidence>
<evidence type="ECO:0000256" key="11">
    <source>
        <dbReference type="ARBA" id="ARBA00022840"/>
    </source>
</evidence>
<dbReference type="InterPro" id="IPR015864">
    <property type="entry name" value="FAD_synthase"/>
</dbReference>
<evidence type="ECO:0000256" key="5">
    <source>
        <dbReference type="ARBA" id="ARBA00022643"/>
    </source>
</evidence>
<comment type="pathway">
    <text evidence="2 15">Cofactor biosynthesis; FAD biosynthesis; FAD from FMN: step 1/1.</text>
</comment>
<dbReference type="InterPro" id="IPR002606">
    <property type="entry name" value="Riboflavin_kinase_bac"/>
</dbReference>
<dbReference type="eggNOG" id="COG0196">
    <property type="taxonomic scope" value="Bacteria"/>
</dbReference>
<dbReference type="NCBIfam" id="NF004159">
    <property type="entry name" value="PRK05627.1-2"/>
    <property type="match status" value="1"/>
</dbReference>
<evidence type="ECO:0000259" key="16">
    <source>
        <dbReference type="SMART" id="SM00904"/>
    </source>
</evidence>